<dbReference type="SUPFAM" id="SSF54695">
    <property type="entry name" value="POZ domain"/>
    <property type="match status" value="1"/>
</dbReference>
<evidence type="ECO:0000259" key="1">
    <source>
        <dbReference type="PROSITE" id="PS50097"/>
    </source>
</evidence>
<dbReference type="CDD" id="cd18316">
    <property type="entry name" value="BTB_POZ_KCTD-like"/>
    <property type="match status" value="1"/>
</dbReference>
<reference evidence="2" key="1">
    <citation type="submission" date="2022-01" db="EMBL/GenBank/DDBJ databases">
        <title>Genome Sequence Resource for Two Populations of Ditylenchus destructor, the Migratory Endoparasitic Phytonematode.</title>
        <authorList>
            <person name="Zhang H."/>
            <person name="Lin R."/>
            <person name="Xie B."/>
        </authorList>
    </citation>
    <scope>NUCLEOTIDE SEQUENCE</scope>
    <source>
        <strain evidence="2">BazhouSP</strain>
    </source>
</reference>
<dbReference type="GO" id="GO:0043161">
    <property type="term" value="P:proteasome-mediated ubiquitin-dependent protein catabolic process"/>
    <property type="evidence" value="ECO:0007669"/>
    <property type="project" value="TreeGrafter"/>
</dbReference>
<gene>
    <name evidence="2" type="ORF">DdX_10728</name>
</gene>
<dbReference type="PROSITE" id="PS50097">
    <property type="entry name" value="BTB"/>
    <property type="match status" value="1"/>
</dbReference>
<dbReference type="GO" id="GO:0097602">
    <property type="term" value="F:cullin family protein binding"/>
    <property type="evidence" value="ECO:0007669"/>
    <property type="project" value="TreeGrafter"/>
</dbReference>
<dbReference type="InterPro" id="IPR003131">
    <property type="entry name" value="T1-type_BTB"/>
</dbReference>
<feature type="domain" description="BTB" evidence="1">
    <location>
        <begin position="11"/>
        <end position="80"/>
    </location>
</feature>
<dbReference type="Gene3D" id="3.30.710.10">
    <property type="entry name" value="Potassium Channel Kv1.1, Chain A"/>
    <property type="match status" value="1"/>
</dbReference>
<evidence type="ECO:0000313" key="2">
    <source>
        <dbReference type="EMBL" id="KAI1710370.1"/>
    </source>
</evidence>
<dbReference type="FunFam" id="3.30.710.10:FF:000005">
    <property type="entry name" value="Potassium channel tetramerization domain-containing 17"/>
    <property type="match status" value="1"/>
</dbReference>
<comment type="caution">
    <text evidence="2">The sequence shown here is derived from an EMBL/GenBank/DDBJ whole genome shotgun (WGS) entry which is preliminary data.</text>
</comment>
<dbReference type="SMART" id="SM00225">
    <property type="entry name" value="BTB"/>
    <property type="match status" value="1"/>
</dbReference>
<dbReference type="Proteomes" id="UP001201812">
    <property type="component" value="Unassembled WGS sequence"/>
</dbReference>
<dbReference type="PANTHER" id="PTHR14958:SF29">
    <property type="entry name" value="INSOMNIAC, ISOFORM B"/>
    <property type="match status" value="1"/>
</dbReference>
<accession>A0AAD4MZF5</accession>
<dbReference type="GO" id="GO:0051260">
    <property type="term" value="P:protein homooligomerization"/>
    <property type="evidence" value="ECO:0007669"/>
    <property type="project" value="InterPro"/>
</dbReference>
<dbReference type="InterPro" id="IPR000210">
    <property type="entry name" value="BTB/POZ_dom"/>
</dbReference>
<proteinExistence type="predicted"/>
<keyword evidence="3" id="KW-1185">Reference proteome</keyword>
<sequence length="122" mass="13794">MSVNNPTPNSEWIRLNVGGKVFQTRKDTLSRYPDTFLDRLVNGGLPSDKDESGAYLIDADPEHFRTILNYLRRGSVTLDASKVILGDLLREADFFNIEPLVDEILPRTASGMWQLANGWRGR</sequence>
<protein>
    <submittedName>
        <fullName evidence="2">BTB/POZ domain-containing protein</fullName>
    </submittedName>
</protein>
<dbReference type="GO" id="GO:0031463">
    <property type="term" value="C:Cul3-RING ubiquitin ligase complex"/>
    <property type="evidence" value="ECO:0007669"/>
    <property type="project" value="TreeGrafter"/>
</dbReference>
<dbReference type="Pfam" id="PF02214">
    <property type="entry name" value="BTB_2"/>
    <property type="match status" value="1"/>
</dbReference>
<dbReference type="PANTHER" id="PTHR14958">
    <property type="entry name" value="POTASSIUM CHANNEL TETRAMERISATION DOMAIN CONTAINING PROTEIN"/>
    <property type="match status" value="1"/>
</dbReference>
<dbReference type="EMBL" id="JAKKPZ010000026">
    <property type="protein sequence ID" value="KAI1710370.1"/>
    <property type="molecule type" value="Genomic_DNA"/>
</dbReference>
<dbReference type="AlphaFoldDB" id="A0AAD4MZF5"/>
<dbReference type="InterPro" id="IPR011333">
    <property type="entry name" value="SKP1/BTB/POZ_sf"/>
</dbReference>
<evidence type="ECO:0000313" key="3">
    <source>
        <dbReference type="Proteomes" id="UP001201812"/>
    </source>
</evidence>
<organism evidence="2 3">
    <name type="scientific">Ditylenchus destructor</name>
    <dbReference type="NCBI Taxonomy" id="166010"/>
    <lineage>
        <taxon>Eukaryota</taxon>
        <taxon>Metazoa</taxon>
        <taxon>Ecdysozoa</taxon>
        <taxon>Nematoda</taxon>
        <taxon>Chromadorea</taxon>
        <taxon>Rhabditida</taxon>
        <taxon>Tylenchina</taxon>
        <taxon>Tylenchomorpha</taxon>
        <taxon>Sphaerularioidea</taxon>
        <taxon>Anguinidae</taxon>
        <taxon>Anguininae</taxon>
        <taxon>Ditylenchus</taxon>
    </lineage>
</organism>
<dbReference type="GO" id="GO:0005737">
    <property type="term" value="C:cytoplasm"/>
    <property type="evidence" value="ECO:0007669"/>
    <property type="project" value="TreeGrafter"/>
</dbReference>
<name>A0AAD4MZF5_9BILA</name>